<gene>
    <name evidence="1" type="ORF">A4W93_14785</name>
</gene>
<evidence type="ECO:0000313" key="2">
    <source>
        <dbReference type="Proteomes" id="UP000193427"/>
    </source>
</evidence>
<dbReference type="GO" id="GO:0008270">
    <property type="term" value="F:zinc ion binding"/>
    <property type="evidence" value="ECO:0007669"/>
    <property type="project" value="InterPro"/>
</dbReference>
<organism evidence="1 2">
    <name type="scientific">Piscinibacter gummiphilus</name>
    <dbReference type="NCBI Taxonomy" id="946333"/>
    <lineage>
        <taxon>Bacteria</taxon>
        <taxon>Pseudomonadati</taxon>
        <taxon>Pseudomonadota</taxon>
        <taxon>Betaproteobacteria</taxon>
        <taxon>Burkholderiales</taxon>
        <taxon>Sphaerotilaceae</taxon>
        <taxon>Piscinibacter</taxon>
    </lineage>
</organism>
<keyword evidence="2" id="KW-1185">Reference proteome</keyword>
<dbReference type="AlphaFoldDB" id="A0A1W6L9Z9"/>
<proteinExistence type="predicted"/>
<dbReference type="Pfam" id="PF04434">
    <property type="entry name" value="SWIM"/>
    <property type="match status" value="1"/>
</dbReference>
<accession>A0A1W6L9Z9</accession>
<dbReference type="STRING" id="946333.A4W93_14785"/>
<protein>
    <submittedName>
        <fullName evidence="1">Uncharacterized protein</fullName>
    </submittedName>
</protein>
<dbReference type="RefSeq" id="WP_085751336.1">
    <property type="nucleotide sequence ID" value="NZ_BSPR01000004.1"/>
</dbReference>
<sequence length="451" mass="48222">MSSVTQPYRYAHPSFVEAGDRPKLVLATADARGEAHPHFFEGRLLAPRLTAELLTTLQIVVGSRFFTPANSVALAIALADPVVTAGGGQLRFEGFSSCGSAYARVDLLPEAYDGEVVGKGTTNVDFNAPMRAALAQVSDTRGLAISVGRDALTLHSGDHAVVERKVALPLRWVRGLLEVQSYMASMVPRLDASAVEVNRFMRTLPKASTSRTPLWIARGPAGLMSTTRPVDAGVRITEIARLRVFQPLLARAKSLRVYADPAGQASAWVLDFGTARFTLAASAETWRGFSGEGQALRALLRHGDDGTGLAAVRAQLQWAPSLDADALAAQVGQPRDQVEDHLRVLGASGLVGFDLAEGRYFHRELPLDLSLAEDLHPRLGDARALLQAGAVTLTGRAPLSATVDSQGVLHQVREADGQLRCTCPWFARHQGDRGPCKHVLAVEAAQSLGTP</sequence>
<reference evidence="1 2" key="1">
    <citation type="submission" date="2016-04" db="EMBL/GenBank/DDBJ databases">
        <title>Complete genome sequence of natural rubber-degrading, novel Gram-negative bacterium, Rhizobacter gummiphilus strain NS21.</title>
        <authorList>
            <person name="Tabata M."/>
            <person name="Kasai D."/>
            <person name="Fukuda M."/>
        </authorList>
    </citation>
    <scope>NUCLEOTIDE SEQUENCE [LARGE SCALE GENOMIC DNA]</scope>
    <source>
        <strain evidence="1 2">NS21</strain>
    </source>
</reference>
<dbReference type="KEGG" id="rgu:A4W93_14785"/>
<evidence type="ECO:0000313" key="1">
    <source>
        <dbReference type="EMBL" id="ARN21056.1"/>
    </source>
</evidence>
<dbReference type="InterPro" id="IPR007527">
    <property type="entry name" value="Znf_SWIM"/>
</dbReference>
<name>A0A1W6L9Z9_9BURK</name>
<dbReference type="Proteomes" id="UP000193427">
    <property type="component" value="Chromosome"/>
</dbReference>
<dbReference type="PROSITE" id="PS50966">
    <property type="entry name" value="ZF_SWIM"/>
    <property type="match status" value="1"/>
</dbReference>
<dbReference type="OrthoDB" id="7821105at2"/>
<dbReference type="EMBL" id="CP015118">
    <property type="protein sequence ID" value="ARN21056.1"/>
    <property type="molecule type" value="Genomic_DNA"/>
</dbReference>